<dbReference type="EMBL" id="FP565575">
    <property type="protein sequence ID" value="CBE69377.1"/>
    <property type="molecule type" value="Genomic_DNA"/>
</dbReference>
<evidence type="ECO:0000313" key="1">
    <source>
        <dbReference type="EMBL" id="CBE69377.1"/>
    </source>
</evidence>
<dbReference type="HOGENOM" id="CLU_2567486_0_0_0"/>
<name>D5MIM0_METO1</name>
<proteinExistence type="predicted"/>
<sequence length="81" mass="9339">MVEILRDIYRVSFSGSYKRFDFLIESFKVLFAPMEFEPTAWHGSHEISLPSWQQGLLVGNLPTLWDVTQCGGLERFDASHC</sequence>
<reference evidence="1 2" key="1">
    <citation type="journal article" date="2010" name="Nature">
        <title>Nitrite-driven anaerobic methane oxidation by oxygenic bacteria.</title>
        <authorList>
            <person name="Ettwig K.F."/>
            <person name="Butler M.K."/>
            <person name="Le Paslier D."/>
            <person name="Pelletier E."/>
            <person name="Mangenot S."/>
            <person name="Kuypers M.M.M."/>
            <person name="Schreiber F."/>
            <person name="Dutilh B.E."/>
            <person name="Zedelius J."/>
            <person name="de Beer D."/>
            <person name="Gloerich J."/>
            <person name="Wessels H.J.C.T."/>
            <person name="van Allen T."/>
            <person name="Luesken F."/>
            <person name="Wu M."/>
            <person name="van de Pas-Schoonen K.T."/>
            <person name="Op den Camp H.J.M."/>
            <person name="Janssen-Megens E.M."/>
            <person name="Francoijs K-J."/>
            <person name="Stunnenberg H."/>
            <person name="Weissenbach J."/>
            <person name="Jetten M.S.M."/>
            <person name="Strous M."/>
        </authorList>
    </citation>
    <scope>NUCLEOTIDE SEQUENCE [LARGE SCALE GENOMIC DNA]</scope>
</reference>
<dbReference type="Proteomes" id="UP000006898">
    <property type="component" value="Chromosome"/>
</dbReference>
<evidence type="ECO:0000313" key="2">
    <source>
        <dbReference type="Proteomes" id="UP000006898"/>
    </source>
</evidence>
<dbReference type="AlphaFoldDB" id="D5MIM0"/>
<organism evidence="1 2">
    <name type="scientific">Methylomirabilis oxygeniifera</name>
    <dbReference type="NCBI Taxonomy" id="671143"/>
    <lineage>
        <taxon>Bacteria</taxon>
        <taxon>Candidatus Methylomirabilota</taxon>
        <taxon>Candidatus Methylomirabilia</taxon>
        <taxon>Candidatus Methylomirabilales</taxon>
        <taxon>Candidatus Methylomirabilaceae</taxon>
        <taxon>Candidatus Methylomirabilis</taxon>
    </lineage>
</organism>
<protein>
    <submittedName>
        <fullName evidence="1">Uncharacterized protein</fullName>
    </submittedName>
</protein>
<accession>D5MIM0</accession>
<gene>
    <name evidence="1" type="ORF">DAMO_2329</name>
</gene>
<dbReference type="KEGG" id="mox:DAMO_2329"/>